<protein>
    <recommendedName>
        <fullName evidence="5">Enoyl-CoA hydratase</fullName>
    </recommendedName>
</protein>
<evidence type="ECO:0000256" key="1">
    <source>
        <dbReference type="ARBA" id="ARBA00005254"/>
    </source>
</evidence>
<name>A0A815H0F1_9BILA</name>
<comment type="caution">
    <text evidence="2">The sequence shown here is derived from an EMBL/GenBank/DDBJ whole genome shotgun (WGS) entry which is preliminary data.</text>
</comment>
<comment type="similarity">
    <text evidence="1">Belongs to the enoyl-CoA hydratase/isomerase family.</text>
</comment>
<dbReference type="SUPFAM" id="SSF52096">
    <property type="entry name" value="ClpP/crotonase"/>
    <property type="match status" value="1"/>
</dbReference>
<dbReference type="CDD" id="cd06558">
    <property type="entry name" value="crotonase-like"/>
    <property type="match status" value="1"/>
</dbReference>
<dbReference type="Gene3D" id="3.90.226.10">
    <property type="entry name" value="2-enoyl-CoA Hydratase, Chain A, domain 1"/>
    <property type="match status" value="2"/>
</dbReference>
<dbReference type="InterPro" id="IPR029045">
    <property type="entry name" value="ClpP/crotonase-like_dom_sf"/>
</dbReference>
<gene>
    <name evidence="2" type="ORF">GPM918_LOCUS30644</name>
    <name evidence="3" type="ORF">SRO942_LOCUS31262</name>
</gene>
<dbReference type="Proteomes" id="UP000663829">
    <property type="component" value="Unassembled WGS sequence"/>
</dbReference>
<reference evidence="2" key="1">
    <citation type="submission" date="2021-02" db="EMBL/GenBank/DDBJ databases">
        <authorList>
            <person name="Nowell W R."/>
        </authorList>
    </citation>
    <scope>NUCLEOTIDE SEQUENCE</scope>
</reference>
<sequence length="185" mass="20563">MMNYDSTEGFSIPSHLTNLMPTYKTKLYHVSPPLAFITLNRSEKLNTILPPVPIELEHAINQANHDNSVRVFILRGSGTSFCAGFDFSGDLVNFPSNLAAEINLINKSVPFDELEAEVMKTAEKLAQIPVIQLATMKQNIGSQSTKLNADEMKDAILNSLKTDEALRKSIHNMIISYHNDDQSPC</sequence>
<dbReference type="EMBL" id="CAJNOQ010014628">
    <property type="protein sequence ID" value="CAF1345450.1"/>
    <property type="molecule type" value="Genomic_DNA"/>
</dbReference>
<evidence type="ECO:0000313" key="3">
    <source>
        <dbReference type="EMBL" id="CAF4210570.1"/>
    </source>
</evidence>
<evidence type="ECO:0000313" key="4">
    <source>
        <dbReference type="Proteomes" id="UP000663829"/>
    </source>
</evidence>
<evidence type="ECO:0008006" key="5">
    <source>
        <dbReference type="Google" id="ProtNLM"/>
    </source>
</evidence>
<dbReference type="PANTHER" id="PTHR43802">
    <property type="entry name" value="ENOYL-COA HYDRATASE"/>
    <property type="match status" value="1"/>
</dbReference>
<dbReference type="PANTHER" id="PTHR43802:SF1">
    <property type="entry name" value="IP11341P-RELATED"/>
    <property type="match status" value="1"/>
</dbReference>
<evidence type="ECO:0000313" key="2">
    <source>
        <dbReference type="EMBL" id="CAF1345450.1"/>
    </source>
</evidence>
<dbReference type="InterPro" id="IPR001753">
    <property type="entry name" value="Enoyl-CoA_hydra/iso"/>
</dbReference>
<dbReference type="AlphaFoldDB" id="A0A815H0F1"/>
<dbReference type="Proteomes" id="UP000681722">
    <property type="component" value="Unassembled WGS sequence"/>
</dbReference>
<organism evidence="2 4">
    <name type="scientific">Didymodactylos carnosus</name>
    <dbReference type="NCBI Taxonomy" id="1234261"/>
    <lineage>
        <taxon>Eukaryota</taxon>
        <taxon>Metazoa</taxon>
        <taxon>Spiralia</taxon>
        <taxon>Gnathifera</taxon>
        <taxon>Rotifera</taxon>
        <taxon>Eurotatoria</taxon>
        <taxon>Bdelloidea</taxon>
        <taxon>Philodinida</taxon>
        <taxon>Philodinidae</taxon>
        <taxon>Didymodactylos</taxon>
    </lineage>
</organism>
<dbReference type="Pfam" id="PF00378">
    <property type="entry name" value="ECH_1"/>
    <property type="match status" value="1"/>
</dbReference>
<dbReference type="OrthoDB" id="2018133at2759"/>
<keyword evidence="4" id="KW-1185">Reference proteome</keyword>
<dbReference type="EMBL" id="CAJOBC010061249">
    <property type="protein sequence ID" value="CAF4210570.1"/>
    <property type="molecule type" value="Genomic_DNA"/>
</dbReference>
<proteinExistence type="inferred from homology"/>
<accession>A0A815H0F1</accession>